<dbReference type="Proteomes" id="UP000722485">
    <property type="component" value="Unassembled WGS sequence"/>
</dbReference>
<evidence type="ECO:0000313" key="1">
    <source>
        <dbReference type="EMBL" id="KAF7549084.1"/>
    </source>
</evidence>
<proteinExistence type="predicted"/>
<keyword evidence="2" id="KW-1185">Reference proteome</keyword>
<dbReference type="Pfam" id="PF07173">
    <property type="entry name" value="GRDP-like"/>
    <property type="match status" value="1"/>
</dbReference>
<reference evidence="1" key="1">
    <citation type="submission" date="2020-03" db="EMBL/GenBank/DDBJ databases">
        <title>Draft Genome Sequence of Cylindrodendrum hubeiense.</title>
        <authorList>
            <person name="Buettner E."/>
            <person name="Kellner H."/>
        </authorList>
    </citation>
    <scope>NUCLEOTIDE SEQUENCE</scope>
    <source>
        <strain evidence="1">IHI 201604</strain>
    </source>
</reference>
<comment type="caution">
    <text evidence="1">The sequence shown here is derived from an EMBL/GenBank/DDBJ whole genome shotgun (WGS) entry which is preliminary data.</text>
</comment>
<evidence type="ECO:0000313" key="2">
    <source>
        <dbReference type="Proteomes" id="UP000722485"/>
    </source>
</evidence>
<gene>
    <name evidence="1" type="ORF">G7Z17_g6628</name>
</gene>
<organism evidence="1 2">
    <name type="scientific">Cylindrodendrum hubeiense</name>
    <dbReference type="NCBI Taxonomy" id="595255"/>
    <lineage>
        <taxon>Eukaryota</taxon>
        <taxon>Fungi</taxon>
        <taxon>Dikarya</taxon>
        <taxon>Ascomycota</taxon>
        <taxon>Pezizomycotina</taxon>
        <taxon>Sordariomycetes</taxon>
        <taxon>Hypocreomycetidae</taxon>
        <taxon>Hypocreales</taxon>
        <taxon>Nectriaceae</taxon>
        <taxon>Cylindrodendrum</taxon>
    </lineage>
</organism>
<dbReference type="OrthoDB" id="2684236at2759"/>
<dbReference type="EMBL" id="JAANBB010000131">
    <property type="protein sequence ID" value="KAF7549084.1"/>
    <property type="molecule type" value="Genomic_DNA"/>
</dbReference>
<protein>
    <submittedName>
        <fullName evidence="1">Uncharacterized protein</fullName>
    </submittedName>
</protein>
<dbReference type="AlphaFoldDB" id="A0A9P5H4D1"/>
<accession>A0A9P5H4D1</accession>
<sequence length="334" mass="38911">MVFKNLRVSGLPAPVKVANDLGNALRNLLRPNSPSGLGFPNVDHLRIPKNIVEARVTQQQCIAHLHLLEQFVSAKTKVIMWADHNSIQRHSAWNFYVNMAVERMVKWFETSYRVNLSDAIPPLDVLMVWHAFLQSPEEWDKFVNLTRMNHYGWNWDILLSTLQMGDAGKCEITRDSVDIVQQIYPAPDLLKLIDLSTSFLQSGSPDDTTEYLTHLFLHRKPTHDFKAPNRHFNIRFDFHGAVDAQLGFANRMLEYSWHRMYLVEHSNGPQFDAAIERYKKFMSLVKFLPYIHSMEPQAREPPRLLVPALDIDLVWRTHMLSPREFLERLEDSVR</sequence>
<name>A0A9P5H4D1_9HYPO</name>
<dbReference type="PANTHER" id="PTHR34365">
    <property type="entry name" value="ENOLASE (DUF1399)"/>
    <property type="match status" value="1"/>
</dbReference>
<dbReference type="InterPro" id="IPR009836">
    <property type="entry name" value="GRDP-like"/>
</dbReference>
<dbReference type="PANTHER" id="PTHR34365:SF7">
    <property type="entry name" value="GLYCINE-RICH DOMAIN-CONTAINING PROTEIN 1"/>
    <property type="match status" value="1"/>
</dbReference>